<dbReference type="OrthoDB" id="2121828at2759"/>
<accession>A0A8S0V3Q4</accession>
<reference evidence="3 4" key="1">
    <citation type="submission" date="2019-12" db="EMBL/GenBank/DDBJ databases">
        <authorList>
            <person name="Alioto T."/>
            <person name="Alioto T."/>
            <person name="Gomez Garrido J."/>
        </authorList>
    </citation>
    <scope>NUCLEOTIDE SEQUENCE [LARGE SCALE GENOMIC DNA]</scope>
</reference>
<dbReference type="PANTHER" id="PTHR11709">
    <property type="entry name" value="MULTI-COPPER OXIDASE"/>
    <property type="match status" value="1"/>
</dbReference>
<dbReference type="Pfam" id="PF07731">
    <property type="entry name" value="Cu-oxidase_2"/>
    <property type="match status" value="1"/>
</dbReference>
<comment type="similarity">
    <text evidence="1">Belongs to the multicopper oxidase family.</text>
</comment>
<dbReference type="EMBL" id="CACTIH010009241">
    <property type="protein sequence ID" value="CAA3028153.1"/>
    <property type="molecule type" value="Genomic_DNA"/>
</dbReference>
<sequence>MASRAYARAGTYGNTTTTAIMEYSGNYTPLASPILPNLPNFTDTNASANFTGKLRSLANKYPIEVPLNVTTKLFFMLSINLLPCANNSCEGRFNQRFAASVNNLTFQLPRIDILQSYYRGIRGVYGDDVPNKPPFPFNYTQDSAPQDLWLPQNGTDVMVLDYNSMVELVFQGTNTVSGIDHPMHLHGYSFYVVGWGFGNFDKDKDPLNYNLVDPPLMETIVVPRNGWTAIRFKANNQGT</sequence>
<proteinExistence type="inferred from homology"/>
<evidence type="ECO:0000259" key="2">
    <source>
        <dbReference type="Pfam" id="PF07731"/>
    </source>
</evidence>
<dbReference type="AlphaFoldDB" id="A0A8S0V3Q4"/>
<keyword evidence="4" id="KW-1185">Reference proteome</keyword>
<dbReference type="InterPro" id="IPR011706">
    <property type="entry name" value="Cu-oxidase_C"/>
</dbReference>
<name>A0A8S0V3Q4_OLEEU</name>
<dbReference type="InterPro" id="IPR045087">
    <property type="entry name" value="Cu-oxidase_fam"/>
</dbReference>
<protein>
    <submittedName>
        <fullName evidence="3">Multicopper oxidase</fullName>
    </submittedName>
</protein>
<dbReference type="Gramene" id="OE9A079187T1">
    <property type="protein sequence ID" value="OE9A079187C1"/>
    <property type="gene ID" value="OE9A079187"/>
</dbReference>
<evidence type="ECO:0000256" key="1">
    <source>
        <dbReference type="ARBA" id="ARBA00010609"/>
    </source>
</evidence>
<dbReference type="GO" id="GO:0005507">
    <property type="term" value="F:copper ion binding"/>
    <property type="evidence" value="ECO:0007669"/>
    <property type="project" value="InterPro"/>
</dbReference>
<gene>
    <name evidence="3" type="ORF">OLEA9_A079187</name>
</gene>
<dbReference type="Proteomes" id="UP000594638">
    <property type="component" value="Unassembled WGS sequence"/>
</dbReference>
<dbReference type="PANTHER" id="PTHR11709:SF443">
    <property type="entry name" value="LACCASE-15"/>
    <property type="match status" value="1"/>
</dbReference>
<dbReference type="Gene3D" id="2.60.40.420">
    <property type="entry name" value="Cupredoxins - blue copper proteins"/>
    <property type="match status" value="1"/>
</dbReference>
<organism evidence="3 4">
    <name type="scientific">Olea europaea subsp. europaea</name>
    <dbReference type="NCBI Taxonomy" id="158383"/>
    <lineage>
        <taxon>Eukaryota</taxon>
        <taxon>Viridiplantae</taxon>
        <taxon>Streptophyta</taxon>
        <taxon>Embryophyta</taxon>
        <taxon>Tracheophyta</taxon>
        <taxon>Spermatophyta</taxon>
        <taxon>Magnoliopsida</taxon>
        <taxon>eudicotyledons</taxon>
        <taxon>Gunneridae</taxon>
        <taxon>Pentapetalae</taxon>
        <taxon>asterids</taxon>
        <taxon>lamiids</taxon>
        <taxon>Lamiales</taxon>
        <taxon>Oleaceae</taxon>
        <taxon>Oleeae</taxon>
        <taxon>Olea</taxon>
    </lineage>
</organism>
<comment type="caution">
    <text evidence="3">The sequence shown here is derived from an EMBL/GenBank/DDBJ whole genome shotgun (WGS) entry which is preliminary data.</text>
</comment>
<evidence type="ECO:0000313" key="3">
    <source>
        <dbReference type="EMBL" id="CAA3028153.1"/>
    </source>
</evidence>
<dbReference type="GO" id="GO:0016491">
    <property type="term" value="F:oxidoreductase activity"/>
    <property type="evidence" value="ECO:0007669"/>
    <property type="project" value="InterPro"/>
</dbReference>
<dbReference type="SUPFAM" id="SSF49503">
    <property type="entry name" value="Cupredoxins"/>
    <property type="match status" value="1"/>
</dbReference>
<feature type="domain" description="Plastocyanin-like" evidence="2">
    <location>
        <begin position="129"/>
        <end position="238"/>
    </location>
</feature>
<evidence type="ECO:0000313" key="4">
    <source>
        <dbReference type="Proteomes" id="UP000594638"/>
    </source>
</evidence>
<dbReference type="InterPro" id="IPR008972">
    <property type="entry name" value="Cupredoxin"/>
</dbReference>